<dbReference type="AlphaFoldDB" id="A0A419Q7X3"/>
<evidence type="ECO:0000313" key="1">
    <source>
        <dbReference type="EMBL" id="KAG5454148.1"/>
    </source>
</evidence>
<reference evidence="1 2" key="2">
    <citation type="journal article" date="2021" name="Genomics">
        <title>High-quality reference genome for Clonorchis sinensis.</title>
        <authorList>
            <person name="Young N.D."/>
            <person name="Stroehlein A.J."/>
            <person name="Kinkar L."/>
            <person name="Wang T."/>
            <person name="Sohn W.M."/>
            <person name="Chang B.C.H."/>
            <person name="Kaur P."/>
            <person name="Weisz D."/>
            <person name="Dudchenko O."/>
            <person name="Aiden E.L."/>
            <person name="Korhonen P.K."/>
            <person name="Gasser R.B."/>
        </authorList>
    </citation>
    <scope>NUCLEOTIDE SEQUENCE [LARGE SCALE GENOMIC DNA]</scope>
    <source>
        <strain evidence="1">Cs-k2</strain>
    </source>
</reference>
<comment type="caution">
    <text evidence="1">The sequence shown here is derived from an EMBL/GenBank/DDBJ whole genome shotgun (WGS) entry which is preliminary data.</text>
</comment>
<organism evidence="1 2">
    <name type="scientific">Clonorchis sinensis</name>
    <name type="common">Chinese liver fluke</name>
    <dbReference type="NCBI Taxonomy" id="79923"/>
    <lineage>
        <taxon>Eukaryota</taxon>
        <taxon>Metazoa</taxon>
        <taxon>Spiralia</taxon>
        <taxon>Lophotrochozoa</taxon>
        <taxon>Platyhelminthes</taxon>
        <taxon>Trematoda</taxon>
        <taxon>Digenea</taxon>
        <taxon>Opisthorchiida</taxon>
        <taxon>Opisthorchiata</taxon>
        <taxon>Opisthorchiidae</taxon>
        <taxon>Clonorchis</taxon>
    </lineage>
</organism>
<sequence>MSSKKGETGRGLSKNFQITLQFLPMRWTAVSCRISLIPSRLTGLFWTRRELTDQKVSDSNPTPASQVILSRFGQLGSVSALVLPSGGMTAKHQKVVTDERLSLLLHSRRCTEIKAVSTILRVMMSFCLDSAHVSFGMCSSWTLTLSD</sequence>
<name>A0A419Q7X3_CLOSI</name>
<keyword evidence="2" id="KW-1185">Reference proteome</keyword>
<proteinExistence type="predicted"/>
<dbReference type="EMBL" id="NIRI02000010">
    <property type="protein sequence ID" value="KAG5454148.1"/>
    <property type="molecule type" value="Genomic_DNA"/>
</dbReference>
<dbReference type="Proteomes" id="UP000286415">
    <property type="component" value="Unassembled WGS sequence"/>
</dbReference>
<protein>
    <submittedName>
        <fullName evidence="1">Uncharacterized protein</fullName>
    </submittedName>
</protein>
<accession>A0A419Q7X3</accession>
<reference evidence="1 2" key="1">
    <citation type="journal article" date="2018" name="Biotechnol. Adv.">
        <title>Improved genomic resources and new bioinformatic workflow for the carcinogenic parasite Clonorchis sinensis: Biotechnological implications.</title>
        <authorList>
            <person name="Wang D."/>
            <person name="Korhonen P.K."/>
            <person name="Gasser R.B."/>
            <person name="Young N.D."/>
        </authorList>
    </citation>
    <scope>NUCLEOTIDE SEQUENCE [LARGE SCALE GENOMIC DNA]</scope>
    <source>
        <strain evidence="1">Cs-k2</strain>
    </source>
</reference>
<evidence type="ECO:0000313" key="2">
    <source>
        <dbReference type="Proteomes" id="UP000286415"/>
    </source>
</evidence>
<dbReference type="InParanoid" id="A0A419Q7X3"/>
<gene>
    <name evidence="1" type="ORF">CSKR_105376</name>
</gene>